<protein>
    <submittedName>
        <fullName evidence="2">Uncharacterized protein</fullName>
    </submittedName>
</protein>
<sequence>MQYGTLIGDGRRQPPCYQMHHRTEDLQFNATLPEATEENHGQRYFYVSKGVYTPVYTIPPVPSHRGQDPDVGLDVGPRPMSEDPDVDPMWDLVPCERAEPPATAYNSATPPSFAR</sequence>
<comment type="caution">
    <text evidence="2">The sequence shown here is derived from an EMBL/GenBank/DDBJ whole genome shotgun (WGS) entry which is preliminary data.</text>
</comment>
<dbReference type="Gramene" id="OE9A029600T1">
    <property type="protein sequence ID" value="OE9A029600C1"/>
    <property type="gene ID" value="OE9A029600"/>
</dbReference>
<keyword evidence="3" id="KW-1185">Reference proteome</keyword>
<name>A0A8S0UT72_OLEEU</name>
<gene>
    <name evidence="2" type="ORF">OLEA9_A029600</name>
</gene>
<proteinExistence type="predicted"/>
<evidence type="ECO:0000313" key="3">
    <source>
        <dbReference type="Proteomes" id="UP000594638"/>
    </source>
</evidence>
<dbReference type="Proteomes" id="UP000594638">
    <property type="component" value="Unassembled WGS sequence"/>
</dbReference>
<feature type="region of interest" description="Disordered" evidence="1">
    <location>
        <begin position="59"/>
        <end position="91"/>
    </location>
</feature>
<dbReference type="AlphaFoldDB" id="A0A8S0UT72"/>
<evidence type="ECO:0000256" key="1">
    <source>
        <dbReference type="SAM" id="MobiDB-lite"/>
    </source>
</evidence>
<accession>A0A8S0UT72</accession>
<evidence type="ECO:0000313" key="2">
    <source>
        <dbReference type="EMBL" id="CAA3021052.1"/>
    </source>
</evidence>
<dbReference type="EMBL" id="CACTIH010009048">
    <property type="protein sequence ID" value="CAA3021052.1"/>
    <property type="molecule type" value="Genomic_DNA"/>
</dbReference>
<reference evidence="2 3" key="1">
    <citation type="submission" date="2019-12" db="EMBL/GenBank/DDBJ databases">
        <authorList>
            <person name="Alioto T."/>
            <person name="Alioto T."/>
            <person name="Gomez Garrido J."/>
        </authorList>
    </citation>
    <scope>NUCLEOTIDE SEQUENCE [LARGE SCALE GENOMIC DNA]</scope>
</reference>
<organism evidence="2 3">
    <name type="scientific">Olea europaea subsp. europaea</name>
    <dbReference type="NCBI Taxonomy" id="158383"/>
    <lineage>
        <taxon>Eukaryota</taxon>
        <taxon>Viridiplantae</taxon>
        <taxon>Streptophyta</taxon>
        <taxon>Embryophyta</taxon>
        <taxon>Tracheophyta</taxon>
        <taxon>Spermatophyta</taxon>
        <taxon>Magnoliopsida</taxon>
        <taxon>eudicotyledons</taxon>
        <taxon>Gunneridae</taxon>
        <taxon>Pentapetalae</taxon>
        <taxon>asterids</taxon>
        <taxon>lamiids</taxon>
        <taxon>Lamiales</taxon>
        <taxon>Oleaceae</taxon>
        <taxon>Oleeae</taxon>
        <taxon>Olea</taxon>
    </lineage>
</organism>